<organism evidence="3 4">
    <name type="scientific">Actinia tenebrosa</name>
    <name type="common">Australian red waratah sea anemone</name>
    <dbReference type="NCBI Taxonomy" id="6105"/>
    <lineage>
        <taxon>Eukaryota</taxon>
        <taxon>Metazoa</taxon>
        <taxon>Cnidaria</taxon>
        <taxon>Anthozoa</taxon>
        <taxon>Hexacorallia</taxon>
        <taxon>Actiniaria</taxon>
        <taxon>Actiniidae</taxon>
        <taxon>Actinia</taxon>
    </lineage>
</organism>
<feature type="transmembrane region" description="Helical" evidence="1">
    <location>
        <begin position="1019"/>
        <end position="1039"/>
    </location>
</feature>
<feature type="transmembrane region" description="Helical" evidence="1">
    <location>
        <begin position="689"/>
        <end position="706"/>
    </location>
</feature>
<name>A0A6P8HMY3_ACTTE</name>
<keyword evidence="1" id="KW-1133">Transmembrane helix</keyword>
<keyword evidence="2" id="KW-0732">Signal</keyword>
<protein>
    <submittedName>
        <fullName evidence="4">Leucine-rich repeat-containing protein DDB_G0281931</fullName>
    </submittedName>
</protein>
<dbReference type="InParanoid" id="A0A6P8HMY3"/>
<dbReference type="Proteomes" id="UP000515163">
    <property type="component" value="Unplaced"/>
</dbReference>
<dbReference type="SUPFAM" id="SSF52058">
    <property type="entry name" value="L domain-like"/>
    <property type="match status" value="1"/>
</dbReference>
<dbReference type="PANTHER" id="PTHR48004:SF59">
    <property type="entry name" value="LEUCINE-RICH REPEAT-CONTAINING N-TERMINAL PLANT-TYPE DOMAIN-CONTAINING PROTEIN"/>
    <property type="match status" value="1"/>
</dbReference>
<dbReference type="InterPro" id="IPR052941">
    <property type="entry name" value="StomDev_PlantInt_Reg"/>
</dbReference>
<gene>
    <name evidence="4" type="primary">LOC116293751</name>
</gene>
<dbReference type="Pfam" id="PF13855">
    <property type="entry name" value="LRR_8"/>
    <property type="match status" value="1"/>
</dbReference>
<evidence type="ECO:0000313" key="3">
    <source>
        <dbReference type="Proteomes" id="UP000515163"/>
    </source>
</evidence>
<dbReference type="PANTHER" id="PTHR48004">
    <property type="entry name" value="OS01G0149700 PROTEIN"/>
    <property type="match status" value="1"/>
</dbReference>
<feature type="chain" id="PRO_5028411082" evidence="2">
    <location>
        <begin position="28"/>
        <end position="1101"/>
    </location>
</feature>
<dbReference type="InterPro" id="IPR001611">
    <property type="entry name" value="Leu-rich_rpt"/>
</dbReference>
<keyword evidence="1" id="KW-0812">Transmembrane</keyword>
<dbReference type="InterPro" id="IPR032675">
    <property type="entry name" value="LRR_dom_sf"/>
</dbReference>
<sequence length="1101" mass="124690">MNIFGVNWLPIFALLLSLFSFCDRASSYRSSLHERRLKPAHLNFNKNEFCLDSLPVPDNLQPDTTFTTDEEAIVLQDIYRSTGGPYWTHQRGWNDPDHIHHCSWYGVKCDNRTHYVISLDFSENNLTNTLPSSLWKLRNLLALCAPSNTRLGGELRSFLFPNMSRLIRIDLAYCSLTGHIPQNIANLLSLVKIQLCCQQGLGLSGPIPYWIGNLTDLQVLSIGENDVSGDIPESIGKLYKLRFLDLEILSGLRGNIELFYNLSSMVFLHVSNCGIHGNISDDFGTFYPEMNQCLLPQNNLQGMIPSSIKAMKNLTQLVLSQNKLTGVIPRAIGDLPSLRIVDLSGNDLLGFQNGTMLHSSKIEVLILSNNRRFSSEFNNLIISLMPLNQSIRILNVSTCHLTGYIPVQLWSFPNLISIDIRDNEIRGAIPDVPFDLLFLLKIDFSINQLSGPVPASFSQLHVLQDLDISGNPSMSSPLDDKRMLQNFFEPDLNVLVKKDPSDKFSCPYVRFSFNNGLVILDPSYYAYSYCVCDIGYYGYGNICRECMEGGKCMDRQDGSTYPSVMTISTGYWPSPSPKNTSHLVSCDPKGLSITQLSSCNPNGSCTCNFVKNGNSYYTHCEPSGICSEGSYDRFCTRCMTSYYRSGNICSKCPDYSNSVNMITLFVVMLVLSLVVLWWAFIYVRKRTRYLALVVAIGQVLLLGILWCFQLIPGWLFEINVLFLLFYVAGSGKRTRGLVKISIFYIQIVDAMISAHSSTWPPEILQAHHYISSVVNFHFLGMACEFPSLFTPIGKITSVLLVPLVGLTLVWMYYVIVYLRYRKSSHETHRRRVQRRQWECRQASIVILNIIYFPVVKQTITMIAPCDHDGYVSYMHTAPWVECTSRNHTYVALRVIAWGAFVFYVLGIPLCVFLPLLRKYLTLRKAQENDEENLELKEKQAMMDLWLGSIYLPYKESVRAGFETVALLRKFLIAFVIAFLQSTSIYQTLFLLLILSISLIVQLSLTPYIDSFKTFPLENACETIVLLVLLHSFVAIQLAELTRDTVLLWVVIGTNMAVVVLLVASVIIVFLRNWLIKRIHPEMEGERISQTSQTTVTQQGIS</sequence>
<proteinExistence type="predicted"/>
<accession>A0A6P8HMY3</accession>
<dbReference type="OrthoDB" id="5959161at2759"/>
<dbReference type="AlphaFoldDB" id="A0A6P8HMY3"/>
<feature type="transmembrane region" description="Helical" evidence="1">
    <location>
        <begin position="894"/>
        <end position="916"/>
    </location>
</feature>
<evidence type="ECO:0000256" key="1">
    <source>
        <dbReference type="SAM" id="Phobius"/>
    </source>
</evidence>
<feature type="transmembrane region" description="Helical" evidence="1">
    <location>
        <begin position="837"/>
        <end position="854"/>
    </location>
</feature>
<feature type="transmembrane region" description="Helical" evidence="1">
    <location>
        <begin position="661"/>
        <end position="682"/>
    </location>
</feature>
<feature type="transmembrane region" description="Helical" evidence="1">
    <location>
        <begin position="795"/>
        <end position="816"/>
    </location>
</feature>
<keyword evidence="1" id="KW-0472">Membrane</keyword>
<dbReference type="KEGG" id="aten:116293751"/>
<evidence type="ECO:0000256" key="2">
    <source>
        <dbReference type="SAM" id="SignalP"/>
    </source>
</evidence>
<dbReference type="Gene3D" id="3.80.10.10">
    <property type="entry name" value="Ribonuclease Inhibitor"/>
    <property type="match status" value="3"/>
</dbReference>
<dbReference type="RefSeq" id="XP_031557071.1">
    <property type="nucleotide sequence ID" value="XM_031701211.1"/>
</dbReference>
<reference evidence="4" key="1">
    <citation type="submission" date="2025-08" db="UniProtKB">
        <authorList>
            <consortium name="RefSeq"/>
        </authorList>
    </citation>
    <scope>IDENTIFICATION</scope>
    <source>
        <tissue evidence="4">Tentacle</tissue>
    </source>
</reference>
<evidence type="ECO:0000313" key="4">
    <source>
        <dbReference type="RefSeq" id="XP_031557071.1"/>
    </source>
</evidence>
<dbReference type="Pfam" id="PF00560">
    <property type="entry name" value="LRR_1"/>
    <property type="match status" value="2"/>
</dbReference>
<feature type="transmembrane region" description="Helical" evidence="1">
    <location>
        <begin position="1045"/>
        <end position="1070"/>
    </location>
</feature>
<keyword evidence="3" id="KW-1185">Reference proteome</keyword>
<dbReference type="GeneID" id="116293751"/>
<feature type="signal peptide" evidence="2">
    <location>
        <begin position="1"/>
        <end position="27"/>
    </location>
</feature>